<feature type="domain" description="Luciferase-like" evidence="3">
    <location>
        <begin position="15"/>
        <end position="274"/>
    </location>
</feature>
<dbReference type="GO" id="GO:0004497">
    <property type="term" value="F:monooxygenase activity"/>
    <property type="evidence" value="ECO:0007669"/>
    <property type="project" value="UniProtKB-KW"/>
</dbReference>
<proteinExistence type="predicted"/>
<gene>
    <name evidence="4" type="ORF">E1293_22325</name>
</gene>
<dbReference type="Pfam" id="PF00296">
    <property type="entry name" value="Bac_luciferase"/>
    <property type="match status" value="1"/>
</dbReference>
<dbReference type="InterPro" id="IPR011251">
    <property type="entry name" value="Luciferase-like_dom"/>
</dbReference>
<dbReference type="InterPro" id="IPR036661">
    <property type="entry name" value="Luciferase-like_sf"/>
</dbReference>
<dbReference type="SUPFAM" id="SSF51679">
    <property type="entry name" value="Bacterial luciferase-like"/>
    <property type="match status" value="1"/>
</dbReference>
<sequence length="308" mass="32300">MRLGVAVDLGSAAATRPQVDRAAKLLETARASGLSSAWVGESYHARPEVFHLPAALIVLGHLAGRTDLPLGTAVLLARAYEPRRLAYEAALLDQLCGGRLTLGLALGNADLAGRVGGGTGDRRPAEWFADLVVSLRETWSSAGVAPPPARPGGPPMLLGGRTRAGAVRAATIGDGYYAATNYGDGLLAARAADYWDARAGEPGEVAVTRLCLVAEDAGEARESAARYFAPVTDYYTSRRAWFGQDGPEQPRFPLVGSPADVVAALRRYASSGVTSVQLRVAPYGTPPEVARRTLELVGTAVLPELDKT</sequence>
<dbReference type="AlphaFoldDB" id="A0A4V2YV40"/>
<protein>
    <submittedName>
        <fullName evidence="4">LLM class flavin-dependent oxidoreductase</fullName>
    </submittedName>
</protein>
<dbReference type="Proteomes" id="UP000295578">
    <property type="component" value="Unassembled WGS sequence"/>
</dbReference>
<comment type="caution">
    <text evidence="4">The sequence shown here is derived from an EMBL/GenBank/DDBJ whole genome shotgun (WGS) entry which is preliminary data.</text>
</comment>
<evidence type="ECO:0000256" key="1">
    <source>
        <dbReference type="ARBA" id="ARBA00023002"/>
    </source>
</evidence>
<dbReference type="PANTHER" id="PTHR30137">
    <property type="entry name" value="LUCIFERASE-LIKE MONOOXYGENASE"/>
    <property type="match status" value="1"/>
</dbReference>
<evidence type="ECO:0000259" key="3">
    <source>
        <dbReference type="Pfam" id="PF00296"/>
    </source>
</evidence>
<dbReference type="GO" id="GO:0005829">
    <property type="term" value="C:cytosol"/>
    <property type="evidence" value="ECO:0007669"/>
    <property type="project" value="TreeGrafter"/>
</dbReference>
<keyword evidence="1" id="KW-0560">Oxidoreductase</keyword>
<evidence type="ECO:0000256" key="2">
    <source>
        <dbReference type="ARBA" id="ARBA00023033"/>
    </source>
</evidence>
<dbReference type="Gene3D" id="3.20.20.30">
    <property type="entry name" value="Luciferase-like domain"/>
    <property type="match status" value="1"/>
</dbReference>
<keyword evidence="5" id="KW-1185">Reference proteome</keyword>
<evidence type="ECO:0000313" key="5">
    <source>
        <dbReference type="Proteomes" id="UP000295578"/>
    </source>
</evidence>
<evidence type="ECO:0000313" key="4">
    <source>
        <dbReference type="EMBL" id="TDD79767.1"/>
    </source>
</evidence>
<keyword evidence="2" id="KW-0503">Monooxygenase</keyword>
<organism evidence="4 5">
    <name type="scientific">Actinomadura darangshiensis</name>
    <dbReference type="NCBI Taxonomy" id="705336"/>
    <lineage>
        <taxon>Bacteria</taxon>
        <taxon>Bacillati</taxon>
        <taxon>Actinomycetota</taxon>
        <taxon>Actinomycetes</taxon>
        <taxon>Streptosporangiales</taxon>
        <taxon>Thermomonosporaceae</taxon>
        <taxon>Actinomadura</taxon>
    </lineage>
</organism>
<dbReference type="EMBL" id="SMKY01000104">
    <property type="protein sequence ID" value="TDD79767.1"/>
    <property type="molecule type" value="Genomic_DNA"/>
</dbReference>
<accession>A0A4V2YV40</accession>
<name>A0A4V2YV40_9ACTN</name>
<dbReference type="InterPro" id="IPR050766">
    <property type="entry name" value="Bact_Lucif_Oxidored"/>
</dbReference>
<dbReference type="GO" id="GO:0016705">
    <property type="term" value="F:oxidoreductase activity, acting on paired donors, with incorporation or reduction of molecular oxygen"/>
    <property type="evidence" value="ECO:0007669"/>
    <property type="project" value="InterPro"/>
</dbReference>
<reference evidence="4 5" key="1">
    <citation type="submission" date="2019-03" db="EMBL/GenBank/DDBJ databases">
        <title>Draft genome sequences of novel Actinobacteria.</title>
        <authorList>
            <person name="Sahin N."/>
            <person name="Ay H."/>
            <person name="Saygin H."/>
        </authorList>
    </citation>
    <scope>NUCLEOTIDE SEQUENCE [LARGE SCALE GENOMIC DNA]</scope>
    <source>
        <strain evidence="4 5">DSM 45941</strain>
    </source>
</reference>
<dbReference type="OrthoDB" id="3466076at2"/>
<dbReference type="RefSeq" id="WP_132199397.1">
    <property type="nucleotide sequence ID" value="NZ_SMKY01000104.1"/>
</dbReference>
<dbReference type="PANTHER" id="PTHR30137:SF8">
    <property type="entry name" value="BLR5498 PROTEIN"/>
    <property type="match status" value="1"/>
</dbReference>